<organism evidence="1 2">
    <name type="scientific">Cladophialophora chaetospira</name>
    <dbReference type="NCBI Taxonomy" id="386627"/>
    <lineage>
        <taxon>Eukaryota</taxon>
        <taxon>Fungi</taxon>
        <taxon>Dikarya</taxon>
        <taxon>Ascomycota</taxon>
        <taxon>Pezizomycotina</taxon>
        <taxon>Eurotiomycetes</taxon>
        <taxon>Chaetothyriomycetidae</taxon>
        <taxon>Chaetothyriales</taxon>
        <taxon>Herpotrichiellaceae</taxon>
        <taxon>Cladophialophora</taxon>
    </lineage>
</organism>
<comment type="caution">
    <text evidence="1">The sequence shown here is derived from an EMBL/GenBank/DDBJ whole genome shotgun (WGS) entry which is preliminary data.</text>
</comment>
<protein>
    <submittedName>
        <fullName evidence="1">Uncharacterized protein</fullName>
    </submittedName>
</protein>
<sequence>MSGRQVDAQTNDVGGVKRVATADHGTLELAEAKRQCQDSLSAEWKYIRVDYPYTTTTDLGNVCGVALKMAKEESTIYIAFDSFVNYRSLRQNAFPLVEIFLPTQMSVSSVSLMR</sequence>
<keyword evidence="2" id="KW-1185">Reference proteome</keyword>
<name>A0AA38WWL0_9EURO</name>
<evidence type="ECO:0000313" key="2">
    <source>
        <dbReference type="Proteomes" id="UP001172673"/>
    </source>
</evidence>
<proteinExistence type="predicted"/>
<reference evidence="1" key="1">
    <citation type="submission" date="2022-10" db="EMBL/GenBank/DDBJ databases">
        <title>Culturing micro-colonial fungi from biological soil crusts in the Mojave desert and describing Neophaeococcomyces mojavensis, and introducing the new genera and species Taxawa tesnikishii.</title>
        <authorList>
            <person name="Kurbessoian T."/>
            <person name="Stajich J.E."/>
        </authorList>
    </citation>
    <scope>NUCLEOTIDE SEQUENCE</scope>
    <source>
        <strain evidence="1">TK_41</strain>
    </source>
</reference>
<accession>A0AA38WWL0</accession>
<dbReference type="AlphaFoldDB" id="A0AA38WWL0"/>
<dbReference type="EMBL" id="JAPDRK010000026">
    <property type="protein sequence ID" value="KAJ9602469.1"/>
    <property type="molecule type" value="Genomic_DNA"/>
</dbReference>
<evidence type="ECO:0000313" key="1">
    <source>
        <dbReference type="EMBL" id="KAJ9602469.1"/>
    </source>
</evidence>
<dbReference type="Proteomes" id="UP001172673">
    <property type="component" value="Unassembled WGS sequence"/>
</dbReference>
<gene>
    <name evidence="1" type="ORF">H2200_013012</name>
</gene>